<dbReference type="EMBL" id="VNKI01000001">
    <property type="protein sequence ID" value="TVX83992.1"/>
    <property type="molecule type" value="Genomic_DNA"/>
</dbReference>
<dbReference type="Pfam" id="PF00107">
    <property type="entry name" value="ADH_zinc_N"/>
    <property type="match status" value="1"/>
</dbReference>
<dbReference type="AlphaFoldDB" id="A0A8B5Y4B5"/>
<proteinExistence type="inferred from homology"/>
<dbReference type="SUPFAM" id="SSF50129">
    <property type="entry name" value="GroES-like"/>
    <property type="match status" value="1"/>
</dbReference>
<dbReference type="SUPFAM" id="SSF51735">
    <property type="entry name" value="NAD(P)-binding Rossmann-fold domains"/>
    <property type="match status" value="1"/>
</dbReference>
<comment type="similarity">
    <text evidence="4">Belongs to the zinc-containing alcohol dehydrogenase family.</text>
</comment>
<keyword evidence="2 4" id="KW-0862">Zinc</keyword>
<name>A0A8B5Y4B5_9BACI</name>
<gene>
    <name evidence="6" type="ORF">FQP34_01845</name>
</gene>
<dbReference type="GO" id="GO:0016491">
    <property type="term" value="F:oxidoreductase activity"/>
    <property type="evidence" value="ECO:0007669"/>
    <property type="project" value="UniProtKB-KW"/>
</dbReference>
<evidence type="ECO:0000256" key="2">
    <source>
        <dbReference type="ARBA" id="ARBA00022833"/>
    </source>
</evidence>
<dbReference type="Proteomes" id="UP000317770">
    <property type="component" value="Unassembled WGS sequence"/>
</dbReference>
<organism evidence="6 7">
    <name type="scientific">Peribacillus simplex</name>
    <dbReference type="NCBI Taxonomy" id="1478"/>
    <lineage>
        <taxon>Bacteria</taxon>
        <taxon>Bacillati</taxon>
        <taxon>Bacillota</taxon>
        <taxon>Bacilli</taxon>
        <taxon>Bacillales</taxon>
        <taxon>Bacillaceae</taxon>
        <taxon>Peribacillus</taxon>
    </lineage>
</organism>
<keyword evidence="3" id="KW-0560">Oxidoreductase</keyword>
<dbReference type="InterPro" id="IPR011032">
    <property type="entry name" value="GroES-like_sf"/>
</dbReference>
<feature type="domain" description="Enoyl reductase (ER)" evidence="5">
    <location>
        <begin position="5"/>
        <end position="338"/>
    </location>
</feature>
<evidence type="ECO:0000256" key="4">
    <source>
        <dbReference type="RuleBase" id="RU361277"/>
    </source>
</evidence>
<evidence type="ECO:0000256" key="1">
    <source>
        <dbReference type="ARBA" id="ARBA00022723"/>
    </source>
</evidence>
<reference evidence="6 7" key="1">
    <citation type="submission" date="2019-07" db="EMBL/GenBank/DDBJ databases">
        <title>Genome assembly of Bacillus simplex strain GGC-P6A.</title>
        <authorList>
            <person name="Jennings M.E."/>
            <person name="Barton H.A."/>
        </authorList>
    </citation>
    <scope>NUCLEOTIDE SEQUENCE [LARGE SCALE GENOMIC DNA]</scope>
    <source>
        <strain evidence="6 7">GGC-P6A</strain>
    </source>
</reference>
<protein>
    <submittedName>
        <fullName evidence="6">Zinc-binding alcohol dehydrogenase family protein</fullName>
    </submittedName>
</protein>
<dbReference type="Pfam" id="PF08240">
    <property type="entry name" value="ADH_N"/>
    <property type="match status" value="1"/>
</dbReference>
<dbReference type="PANTHER" id="PTHR43401:SF2">
    <property type="entry name" value="L-THREONINE 3-DEHYDROGENASE"/>
    <property type="match status" value="1"/>
</dbReference>
<sequence length="339" mass="37264">MKAVQVRKAHELIIQEVEKPRISNSTDVLVKVKRVGICGSDMHIYHGTNPLATLPRVVGHEVAGEVVEIGQGVANIKVGDHVVVEPISYCGECYACRKGRQNVCEKLSVFGVHEDGGMREWFVLPEKQLHVVDSALAWEEIVLAEPYTIGAQAVWRGEVEEGETVLIQGAGPIGICILKMAKLQGASVMITDLSDERLEFAKESGADIIVHAGKEDVQKRVEEWTNGEGANVVIDAVCLPTTFELSFDVVSTAGRIVVLGFDERPSSVSQLPITKKEVSVKGSRLQTDQFPKVVKLLNEGKLRHEGLVTHTFSLDDIQEAFNFVENHPEQVRKAIIVFN</sequence>
<dbReference type="InterPro" id="IPR002328">
    <property type="entry name" value="ADH_Zn_CS"/>
</dbReference>
<dbReference type="InterPro" id="IPR013154">
    <property type="entry name" value="ADH-like_N"/>
</dbReference>
<accession>A0A8B5Y4B5</accession>
<dbReference type="Gene3D" id="3.90.180.10">
    <property type="entry name" value="Medium-chain alcohol dehydrogenases, catalytic domain"/>
    <property type="match status" value="1"/>
</dbReference>
<dbReference type="Gene3D" id="3.40.50.720">
    <property type="entry name" value="NAD(P)-binding Rossmann-like Domain"/>
    <property type="match status" value="1"/>
</dbReference>
<evidence type="ECO:0000313" key="7">
    <source>
        <dbReference type="Proteomes" id="UP000317770"/>
    </source>
</evidence>
<evidence type="ECO:0000259" key="5">
    <source>
        <dbReference type="SMART" id="SM00829"/>
    </source>
</evidence>
<evidence type="ECO:0000313" key="6">
    <source>
        <dbReference type="EMBL" id="TVX83992.1"/>
    </source>
</evidence>
<dbReference type="GO" id="GO:0008270">
    <property type="term" value="F:zinc ion binding"/>
    <property type="evidence" value="ECO:0007669"/>
    <property type="project" value="InterPro"/>
</dbReference>
<dbReference type="InterPro" id="IPR020843">
    <property type="entry name" value="ER"/>
</dbReference>
<keyword evidence="1 4" id="KW-0479">Metal-binding</keyword>
<dbReference type="InterPro" id="IPR050129">
    <property type="entry name" value="Zn_alcohol_dh"/>
</dbReference>
<dbReference type="InterPro" id="IPR013149">
    <property type="entry name" value="ADH-like_C"/>
</dbReference>
<dbReference type="SMART" id="SM00829">
    <property type="entry name" value="PKS_ER"/>
    <property type="match status" value="1"/>
</dbReference>
<dbReference type="RefSeq" id="WP_144476682.1">
    <property type="nucleotide sequence ID" value="NZ_JARMTY010000028.1"/>
</dbReference>
<evidence type="ECO:0000256" key="3">
    <source>
        <dbReference type="ARBA" id="ARBA00023002"/>
    </source>
</evidence>
<dbReference type="InterPro" id="IPR036291">
    <property type="entry name" value="NAD(P)-bd_dom_sf"/>
</dbReference>
<dbReference type="PROSITE" id="PS00059">
    <property type="entry name" value="ADH_ZINC"/>
    <property type="match status" value="1"/>
</dbReference>
<dbReference type="PANTHER" id="PTHR43401">
    <property type="entry name" value="L-THREONINE 3-DEHYDROGENASE"/>
    <property type="match status" value="1"/>
</dbReference>
<comment type="cofactor">
    <cofactor evidence="4">
        <name>Zn(2+)</name>
        <dbReference type="ChEBI" id="CHEBI:29105"/>
    </cofactor>
</comment>
<comment type="caution">
    <text evidence="6">The sequence shown here is derived from an EMBL/GenBank/DDBJ whole genome shotgun (WGS) entry which is preliminary data.</text>
</comment>
<dbReference type="CDD" id="cd08261">
    <property type="entry name" value="Zn_ADH7"/>
    <property type="match status" value="1"/>
</dbReference>